<gene>
    <name evidence="9" type="ORF">PHYEVI_LOCUS3532</name>
</gene>
<name>A0A9N9XM12_PHYSR</name>
<feature type="transmembrane region" description="Helical" evidence="6">
    <location>
        <begin position="154"/>
        <end position="171"/>
    </location>
</feature>
<evidence type="ECO:0000259" key="7">
    <source>
        <dbReference type="Pfam" id="PF07782"/>
    </source>
</evidence>
<dbReference type="InterPro" id="IPR012858">
    <property type="entry name" value="DC_STAMP-like"/>
</dbReference>
<sequence length="1031" mass="118654">MAFAGLVAKARSLQGYKRRLVEEKRAAMDHPKTGGRKFKFRWMRAKIQSSWRRFGRRLGYCWCCRRSCFKLRHAGSLENYALKSLLGFLSGVVLTYVFFFVLVFQLKVRVSMATVMCSVMGCVLVNGLAFSSTVRCIVLLTLPHFFSRKGRELLVAYAIALVLAGPGQNILNNLGVLNESLACGQEQLKSALRQIFEVIKKPFYAIRDAIKKVIATVKLVVKKIKEILIKIKRIIMAIIRVIKSAFMFLAKILNVCNKELGTPFERCTRVFESAIDDCNAKLGPMFNWMCSITYIVRSVCYIVKIFDVVCVIVDFISNSIIGVVVRKVKTFIRHIRTMFYVRIKFSHSFHYESKASKSVTEIAREIQGEVKRRLKTVTAVFQLTFIAAGMFIILMFIKVVLYRYRFLTQDGFDNRYVTEDFFQLDMRRARHNRETLLPLNKREEKLYVKLKSGKLTDVESKKLRKALMNVFTVTLKAALYMANDYALFWIMEMIKYYGRFQSKIQAPNVPLPHISGKGLLADLLSSIVKAFQPMGLTLEIDTVPCLPTPIPPDFDKYLQIATLLVLCWAMTVLEPYGLRFRVYILTYYHPTRGKQRAIWLYNKILRKRSSFLKFARRQLRRRFLGDKSIDKVTCKEYLAANFRIFALCFDESHPACLLCGKVYRDDDEKPIKCATPNCAGIYCEECYADLKNLCTVCLSPIEYGDFSDLSEEKDSSEEEVEVRVRREKKPWSRFLSKYCKKSTTSREEVPLVALSEASGANPFRGLIENEEDSGNQTNHSTSTNYSYSYQYDKRSSSAGLPGTSEKDVEKQAIMDYASMDNFRDGIGESDKEETTLLYYAREFIGQNDDSEERRDELIQTDGISKEKTSKQTSTTIMEKKPEKIDIGTSARSQKRIDFIGVDDSNGVQNRKKIKRKRRKRTVLYKHDTDSDDAGIEYWEKTSMIAVSKSTASTSTKKDFEKCSSIICKCKKFEEENTSDSVAISSSSELLTAVDPKEWRPRCSSCVHQEKRSRLSMFFKKVIPKYKIYHEK</sequence>
<feature type="transmembrane region" description="Helical" evidence="6">
    <location>
        <begin position="470"/>
        <end position="491"/>
    </location>
</feature>
<evidence type="ECO:0000313" key="9">
    <source>
        <dbReference type="EMBL" id="CAG9857121.1"/>
    </source>
</evidence>
<comment type="subcellular location">
    <subcellularLocation>
        <location evidence="1">Membrane</location>
        <topology evidence="1">Multi-pass membrane protein</topology>
    </subcellularLocation>
</comment>
<evidence type="ECO:0000256" key="2">
    <source>
        <dbReference type="ARBA" id="ARBA00022692"/>
    </source>
</evidence>
<keyword evidence="2 6" id="KW-0812">Transmembrane</keyword>
<organism evidence="9 10">
    <name type="scientific">Phyllotreta striolata</name>
    <name type="common">Striped flea beetle</name>
    <name type="synonym">Crioceris striolata</name>
    <dbReference type="NCBI Taxonomy" id="444603"/>
    <lineage>
        <taxon>Eukaryota</taxon>
        <taxon>Metazoa</taxon>
        <taxon>Ecdysozoa</taxon>
        <taxon>Arthropoda</taxon>
        <taxon>Hexapoda</taxon>
        <taxon>Insecta</taxon>
        <taxon>Pterygota</taxon>
        <taxon>Neoptera</taxon>
        <taxon>Endopterygota</taxon>
        <taxon>Coleoptera</taxon>
        <taxon>Polyphaga</taxon>
        <taxon>Cucujiformia</taxon>
        <taxon>Chrysomeloidea</taxon>
        <taxon>Chrysomelidae</taxon>
        <taxon>Galerucinae</taxon>
        <taxon>Alticini</taxon>
        <taxon>Phyllotreta</taxon>
    </lineage>
</organism>
<dbReference type="PANTHER" id="PTHR21041">
    <property type="entry name" value="DENDRITIC CELL-SPECIFIC TRANSMEMBRANE PROTEIN"/>
    <property type="match status" value="1"/>
</dbReference>
<dbReference type="OrthoDB" id="6598372at2759"/>
<keyword evidence="10" id="KW-1185">Reference proteome</keyword>
<protein>
    <recommendedName>
        <fullName evidence="11">DC-STAMP domain-containing protein 2</fullName>
    </recommendedName>
</protein>
<feature type="domain" description="E3 ubiquitin-protein ligase DCST1-like C-terminal" evidence="8">
    <location>
        <begin position="655"/>
        <end position="700"/>
    </location>
</feature>
<dbReference type="Pfam" id="PF07782">
    <property type="entry name" value="DC_STAMP"/>
    <property type="match status" value="1"/>
</dbReference>
<proteinExistence type="predicted"/>
<dbReference type="EMBL" id="OU900106">
    <property type="protein sequence ID" value="CAG9857121.1"/>
    <property type="molecule type" value="Genomic_DNA"/>
</dbReference>
<evidence type="ECO:0000256" key="6">
    <source>
        <dbReference type="SAM" id="Phobius"/>
    </source>
</evidence>
<evidence type="ECO:0000256" key="4">
    <source>
        <dbReference type="ARBA" id="ARBA00023136"/>
    </source>
</evidence>
<feature type="transmembrane region" description="Helical" evidence="6">
    <location>
        <begin position="80"/>
        <end position="104"/>
    </location>
</feature>
<feature type="transmembrane region" description="Helical" evidence="6">
    <location>
        <begin position="110"/>
        <end position="142"/>
    </location>
</feature>
<evidence type="ECO:0008006" key="11">
    <source>
        <dbReference type="Google" id="ProtNLM"/>
    </source>
</evidence>
<keyword evidence="4 6" id="KW-0472">Membrane</keyword>
<dbReference type="Pfam" id="PF26037">
    <property type="entry name" value="zf-RING_DCST1_C"/>
    <property type="match status" value="1"/>
</dbReference>
<feature type="domain" description="Dendritic cell-specific transmembrane protein-like" evidence="7">
    <location>
        <begin position="412"/>
        <end position="601"/>
    </location>
</feature>
<reference evidence="9" key="1">
    <citation type="submission" date="2022-01" db="EMBL/GenBank/DDBJ databases">
        <authorList>
            <person name="King R."/>
        </authorList>
    </citation>
    <scope>NUCLEOTIDE SEQUENCE</scope>
</reference>
<dbReference type="InterPro" id="IPR058842">
    <property type="entry name" value="DCST1_C"/>
</dbReference>
<dbReference type="Proteomes" id="UP001153712">
    <property type="component" value="Chromosome 13"/>
</dbReference>
<feature type="compositionally biased region" description="Low complexity" evidence="5">
    <location>
        <begin position="775"/>
        <end position="784"/>
    </location>
</feature>
<dbReference type="PANTHER" id="PTHR21041:SF9">
    <property type="entry name" value="DENDRITIC CELL-SPECIFIC TRANSMEMBRANE PROTEIN-LIKE DOMAIN-CONTAINING PROTEIN"/>
    <property type="match status" value="1"/>
</dbReference>
<evidence type="ECO:0000256" key="3">
    <source>
        <dbReference type="ARBA" id="ARBA00022989"/>
    </source>
</evidence>
<dbReference type="InterPro" id="IPR051856">
    <property type="entry name" value="CSR-E3_Ligase_Protein"/>
</dbReference>
<accession>A0A9N9XM12</accession>
<dbReference type="AlphaFoldDB" id="A0A9N9XM12"/>
<evidence type="ECO:0000256" key="5">
    <source>
        <dbReference type="SAM" id="MobiDB-lite"/>
    </source>
</evidence>
<evidence type="ECO:0000256" key="1">
    <source>
        <dbReference type="ARBA" id="ARBA00004141"/>
    </source>
</evidence>
<dbReference type="GO" id="GO:0016020">
    <property type="term" value="C:membrane"/>
    <property type="evidence" value="ECO:0007669"/>
    <property type="project" value="UniProtKB-SubCell"/>
</dbReference>
<evidence type="ECO:0000259" key="8">
    <source>
        <dbReference type="Pfam" id="PF26037"/>
    </source>
</evidence>
<feature type="region of interest" description="Disordered" evidence="5">
    <location>
        <begin position="764"/>
        <end position="784"/>
    </location>
</feature>
<dbReference type="Pfam" id="PF26039">
    <property type="entry name" value="Dcst2"/>
    <property type="match status" value="1"/>
</dbReference>
<evidence type="ECO:0000313" key="10">
    <source>
        <dbReference type="Proteomes" id="UP001153712"/>
    </source>
</evidence>
<keyword evidence="3 6" id="KW-1133">Transmembrane helix</keyword>
<feature type="transmembrane region" description="Helical" evidence="6">
    <location>
        <begin position="379"/>
        <end position="401"/>
    </location>
</feature>